<dbReference type="SUPFAM" id="SSF57756">
    <property type="entry name" value="Retrovirus zinc finger-like domains"/>
    <property type="match status" value="1"/>
</dbReference>
<feature type="domain" description="CCHC-type" evidence="3">
    <location>
        <begin position="80"/>
        <end position="96"/>
    </location>
</feature>
<comment type="caution">
    <text evidence="4">The sequence shown here is derived from an EMBL/GenBank/DDBJ whole genome shotgun (WGS) entry which is preliminary data.</text>
</comment>
<protein>
    <recommendedName>
        <fullName evidence="3">CCHC-type domain-containing protein</fullName>
    </recommendedName>
</protein>
<keyword evidence="5" id="KW-1185">Reference proteome</keyword>
<feature type="region of interest" description="Disordered" evidence="2">
    <location>
        <begin position="1"/>
        <end position="23"/>
    </location>
</feature>
<feature type="region of interest" description="Disordered" evidence="2">
    <location>
        <begin position="40"/>
        <end position="62"/>
    </location>
</feature>
<dbReference type="SMART" id="SM00343">
    <property type="entry name" value="ZnF_C2HC"/>
    <property type="match status" value="1"/>
</dbReference>
<sequence>MEDGNRSEQDMEAIAERTQGVSDYSDDDAAEAFVIYKQVRPDMRNQKTGRGFKPGPRPPVQEMTGAFRAKMISDLKAKTKCRACGKVGHWKRECPSANKSKNTPGKPGSSAVARTPWKCTTSVAKRTWTTTSTSQKETFSTRKPSSWTSTSQRRTRTTRTTRTMCATRALQTPVPKAIGSASMRRKGDAWRS</sequence>
<proteinExistence type="predicted"/>
<organism evidence="4 5">
    <name type="scientific">Polarella glacialis</name>
    <name type="common">Dinoflagellate</name>
    <dbReference type="NCBI Taxonomy" id="89957"/>
    <lineage>
        <taxon>Eukaryota</taxon>
        <taxon>Sar</taxon>
        <taxon>Alveolata</taxon>
        <taxon>Dinophyceae</taxon>
        <taxon>Suessiales</taxon>
        <taxon>Suessiaceae</taxon>
        <taxon>Polarella</taxon>
    </lineage>
</organism>
<name>A0A813FG73_POLGL</name>
<evidence type="ECO:0000313" key="4">
    <source>
        <dbReference type="EMBL" id="CAE8612673.1"/>
    </source>
</evidence>
<dbReference type="Proteomes" id="UP000654075">
    <property type="component" value="Unassembled WGS sequence"/>
</dbReference>
<dbReference type="OrthoDB" id="426567at2759"/>
<evidence type="ECO:0000313" key="5">
    <source>
        <dbReference type="Proteomes" id="UP000654075"/>
    </source>
</evidence>
<accession>A0A813FG73</accession>
<keyword evidence="1" id="KW-0479">Metal-binding</keyword>
<gene>
    <name evidence="4" type="ORF">PGLA1383_LOCUS30463</name>
</gene>
<reference evidence="4" key="1">
    <citation type="submission" date="2021-02" db="EMBL/GenBank/DDBJ databases">
        <authorList>
            <person name="Dougan E. K."/>
            <person name="Rhodes N."/>
            <person name="Thang M."/>
            <person name="Chan C."/>
        </authorList>
    </citation>
    <scope>NUCLEOTIDE SEQUENCE</scope>
</reference>
<evidence type="ECO:0000259" key="3">
    <source>
        <dbReference type="PROSITE" id="PS50158"/>
    </source>
</evidence>
<dbReference type="EMBL" id="CAJNNV010025145">
    <property type="protein sequence ID" value="CAE8612673.1"/>
    <property type="molecule type" value="Genomic_DNA"/>
</dbReference>
<dbReference type="PROSITE" id="PS50158">
    <property type="entry name" value="ZF_CCHC"/>
    <property type="match status" value="1"/>
</dbReference>
<dbReference type="InterPro" id="IPR001878">
    <property type="entry name" value="Znf_CCHC"/>
</dbReference>
<dbReference type="Gene3D" id="4.10.60.10">
    <property type="entry name" value="Zinc finger, CCHC-type"/>
    <property type="match status" value="1"/>
</dbReference>
<dbReference type="AlphaFoldDB" id="A0A813FG73"/>
<dbReference type="GO" id="GO:0003676">
    <property type="term" value="F:nucleic acid binding"/>
    <property type="evidence" value="ECO:0007669"/>
    <property type="project" value="InterPro"/>
</dbReference>
<dbReference type="InterPro" id="IPR036875">
    <property type="entry name" value="Znf_CCHC_sf"/>
</dbReference>
<dbReference type="Pfam" id="PF00098">
    <property type="entry name" value="zf-CCHC"/>
    <property type="match status" value="1"/>
</dbReference>
<keyword evidence="1" id="KW-0862">Zinc</keyword>
<feature type="region of interest" description="Disordered" evidence="2">
    <location>
        <begin position="92"/>
        <end position="192"/>
    </location>
</feature>
<feature type="compositionally biased region" description="Low complexity" evidence="2">
    <location>
        <begin position="120"/>
        <end position="138"/>
    </location>
</feature>
<evidence type="ECO:0000256" key="1">
    <source>
        <dbReference type="PROSITE-ProRule" id="PRU00047"/>
    </source>
</evidence>
<dbReference type="GO" id="GO:0008270">
    <property type="term" value="F:zinc ion binding"/>
    <property type="evidence" value="ECO:0007669"/>
    <property type="project" value="UniProtKB-KW"/>
</dbReference>
<keyword evidence="1" id="KW-0863">Zinc-finger</keyword>
<evidence type="ECO:0000256" key="2">
    <source>
        <dbReference type="SAM" id="MobiDB-lite"/>
    </source>
</evidence>